<proteinExistence type="predicted"/>
<dbReference type="OrthoDB" id="5407799at2759"/>
<dbReference type="Pfam" id="PF22586">
    <property type="entry name" value="ANCHR-like_BBOX"/>
    <property type="match status" value="1"/>
</dbReference>
<dbReference type="SUPFAM" id="SSF57845">
    <property type="entry name" value="B-box zinc-binding domain"/>
    <property type="match status" value="1"/>
</dbReference>
<accession>A0A2K3QDM6</accession>
<gene>
    <name evidence="2" type="ORF">TCAP_04423</name>
</gene>
<organism evidence="2 3">
    <name type="scientific">Tolypocladium capitatum</name>
    <dbReference type="NCBI Taxonomy" id="45235"/>
    <lineage>
        <taxon>Eukaryota</taxon>
        <taxon>Fungi</taxon>
        <taxon>Dikarya</taxon>
        <taxon>Ascomycota</taxon>
        <taxon>Pezizomycotina</taxon>
        <taxon>Sordariomycetes</taxon>
        <taxon>Hypocreomycetidae</taxon>
        <taxon>Hypocreales</taxon>
        <taxon>Ophiocordycipitaceae</taxon>
        <taxon>Tolypocladium</taxon>
    </lineage>
</organism>
<feature type="region of interest" description="Disordered" evidence="1">
    <location>
        <begin position="1"/>
        <end position="37"/>
    </location>
</feature>
<dbReference type="Proteomes" id="UP000236621">
    <property type="component" value="Unassembled WGS sequence"/>
</dbReference>
<dbReference type="PANTHER" id="PTHR46603:SF1">
    <property type="entry name" value="ABSCISSION_NOCUT CHECKPOINT REGULATOR"/>
    <property type="match status" value="1"/>
</dbReference>
<evidence type="ECO:0000313" key="2">
    <source>
        <dbReference type="EMBL" id="PNY25640.1"/>
    </source>
</evidence>
<dbReference type="PANTHER" id="PTHR46603">
    <property type="entry name" value="ABSCISSION/NOCUT CHECKPOINT REGULATOR"/>
    <property type="match status" value="1"/>
</dbReference>
<keyword evidence="3" id="KW-1185">Reference proteome</keyword>
<comment type="caution">
    <text evidence="2">The sequence shown here is derived from an EMBL/GenBank/DDBJ whole genome shotgun (WGS) entry which is preliminary data.</text>
</comment>
<name>A0A2K3QDM6_9HYPO</name>
<protein>
    <submittedName>
        <fullName evidence="2">Abscission/NoCut checkpoint regulator</fullName>
    </submittedName>
</protein>
<evidence type="ECO:0000313" key="3">
    <source>
        <dbReference type="Proteomes" id="UP000236621"/>
    </source>
</evidence>
<dbReference type="AlphaFoldDB" id="A0A2K3QDM6"/>
<reference evidence="2 3" key="1">
    <citation type="submission" date="2017-08" db="EMBL/GenBank/DDBJ databases">
        <title>Harnessing the power of phylogenomics to disentangle the directionality and signatures of interkingdom host jumping in the parasitic fungal genus Tolypocladium.</title>
        <authorList>
            <person name="Quandt C.A."/>
            <person name="Patterson W."/>
            <person name="Spatafora J.W."/>
        </authorList>
    </citation>
    <scope>NUCLEOTIDE SEQUENCE [LARGE SCALE GENOMIC DNA]</scope>
    <source>
        <strain evidence="2 3">CBS 113982</strain>
    </source>
</reference>
<evidence type="ECO:0000256" key="1">
    <source>
        <dbReference type="SAM" id="MobiDB-lite"/>
    </source>
</evidence>
<dbReference type="InterPro" id="IPR044553">
    <property type="entry name" value="Bbox1_ANCHR"/>
</dbReference>
<sequence length="116" mass="12407">MAALRAPTAASSRSVLPSSRSVLPSVPTSKPAGEPVRRLASKTAYADDDVDSWCTVCLEDAALRCLGCDDDPYCARCWREMHVGPAAGFDERGHRAVRFTRSGKKEDAPRVALGAS</sequence>
<dbReference type="STRING" id="45235.A0A2K3QDM6"/>
<dbReference type="EMBL" id="NRSZ01000699">
    <property type="protein sequence ID" value="PNY25640.1"/>
    <property type="molecule type" value="Genomic_DNA"/>
</dbReference>
<feature type="compositionally biased region" description="Low complexity" evidence="1">
    <location>
        <begin position="8"/>
        <end position="29"/>
    </location>
</feature>
<dbReference type="CDD" id="cd19817">
    <property type="entry name" value="Bbox1_ANCHR-like"/>
    <property type="match status" value="1"/>
</dbReference>